<sequence length="197" mass="22587">MGADTIDSDSNLRNEQLPIKDHFLGWQCRVREYAMRNGDGRPTKGMRPRVLLEDGAEVASAATLLLVPIHPQESIQQFRFMALKTNDPRDRLKKAIELLSSTFYQHVENFSGVMTGLFSGSSETVKTLVNKKSCVLEFDYQQQSFRIPFRVRVLKKKEPAYEFTYWHNFLFNPYLSPEVKVLGFDPNWSGAFADPSS</sequence>
<protein>
    <submittedName>
        <fullName evidence="1">Uncharacterized protein</fullName>
    </submittedName>
</protein>
<organism evidence="1">
    <name type="scientific">marine metagenome</name>
    <dbReference type="NCBI Taxonomy" id="408172"/>
    <lineage>
        <taxon>unclassified sequences</taxon>
        <taxon>metagenomes</taxon>
        <taxon>ecological metagenomes</taxon>
    </lineage>
</organism>
<name>A0A382IJI9_9ZZZZ</name>
<proteinExistence type="predicted"/>
<dbReference type="AlphaFoldDB" id="A0A382IJI9"/>
<reference evidence="1" key="1">
    <citation type="submission" date="2018-05" db="EMBL/GenBank/DDBJ databases">
        <authorList>
            <person name="Lanie J.A."/>
            <person name="Ng W.-L."/>
            <person name="Kazmierczak K.M."/>
            <person name="Andrzejewski T.M."/>
            <person name="Davidsen T.M."/>
            <person name="Wayne K.J."/>
            <person name="Tettelin H."/>
            <person name="Glass J.I."/>
            <person name="Rusch D."/>
            <person name="Podicherti R."/>
            <person name="Tsui H.-C.T."/>
            <person name="Winkler M.E."/>
        </authorList>
    </citation>
    <scope>NUCLEOTIDE SEQUENCE</scope>
</reference>
<accession>A0A382IJI9</accession>
<evidence type="ECO:0000313" key="1">
    <source>
        <dbReference type="EMBL" id="SVB99485.1"/>
    </source>
</evidence>
<dbReference type="EMBL" id="UINC01067636">
    <property type="protein sequence ID" value="SVB99485.1"/>
    <property type="molecule type" value="Genomic_DNA"/>
</dbReference>
<gene>
    <name evidence="1" type="ORF">METZ01_LOCUS252339</name>
</gene>